<feature type="transmembrane region" description="Helical" evidence="10">
    <location>
        <begin position="460"/>
        <end position="481"/>
    </location>
</feature>
<dbReference type="PANTHER" id="PTHR10736:SF0">
    <property type="entry name" value="BESTROPHIN HOMOLOG"/>
    <property type="match status" value="1"/>
</dbReference>
<dbReference type="WBParaSite" id="ALUE_0001031801-mRNA-1">
    <property type="protein sequence ID" value="ALUE_0001031801-mRNA-1"/>
    <property type="gene ID" value="ALUE_0001031801"/>
</dbReference>
<dbReference type="InterPro" id="IPR043926">
    <property type="entry name" value="ABCG_dom"/>
</dbReference>
<keyword evidence="3 10" id="KW-0812">Transmembrane</keyword>
<dbReference type="Pfam" id="PF01062">
    <property type="entry name" value="Bestrophin"/>
    <property type="match status" value="1"/>
</dbReference>
<keyword evidence="12" id="KW-1185">Reference proteome</keyword>
<evidence type="ECO:0000256" key="8">
    <source>
        <dbReference type="ARBA" id="ARBA00034769"/>
    </source>
</evidence>
<dbReference type="GO" id="GO:0005524">
    <property type="term" value="F:ATP binding"/>
    <property type="evidence" value="ECO:0007669"/>
    <property type="project" value="UniProtKB-KW"/>
</dbReference>
<dbReference type="GO" id="GO:0005254">
    <property type="term" value="F:chloride channel activity"/>
    <property type="evidence" value="ECO:0007669"/>
    <property type="project" value="InterPro"/>
</dbReference>
<reference evidence="13" key="1">
    <citation type="submission" date="2023-03" db="UniProtKB">
        <authorList>
            <consortium name="WormBaseParasite"/>
        </authorList>
    </citation>
    <scope>IDENTIFICATION</scope>
</reference>
<name>A0A9J2PLC7_ASCLU</name>
<evidence type="ECO:0000256" key="5">
    <source>
        <dbReference type="ARBA" id="ARBA00022840"/>
    </source>
</evidence>
<dbReference type="InterPro" id="IPR003439">
    <property type="entry name" value="ABC_transporter-like_ATP-bd"/>
</dbReference>
<evidence type="ECO:0000256" key="7">
    <source>
        <dbReference type="ARBA" id="ARBA00023136"/>
    </source>
</evidence>
<feature type="transmembrane region" description="Helical" evidence="10">
    <location>
        <begin position="487"/>
        <end position="509"/>
    </location>
</feature>
<dbReference type="SMART" id="SM00382">
    <property type="entry name" value="AAA"/>
    <property type="match status" value="1"/>
</dbReference>
<dbReference type="InterPro" id="IPR000615">
    <property type="entry name" value="Bestrophin"/>
</dbReference>
<feature type="compositionally biased region" description="Low complexity" evidence="9">
    <location>
        <begin position="1032"/>
        <end position="1045"/>
    </location>
</feature>
<dbReference type="GO" id="GO:0016887">
    <property type="term" value="F:ATP hydrolysis activity"/>
    <property type="evidence" value="ECO:0007669"/>
    <property type="project" value="InterPro"/>
</dbReference>
<dbReference type="InterPro" id="IPR027417">
    <property type="entry name" value="P-loop_NTPase"/>
</dbReference>
<feature type="domain" description="ABC transporter" evidence="11">
    <location>
        <begin position="19"/>
        <end position="262"/>
    </location>
</feature>
<dbReference type="Gene3D" id="3.40.50.300">
    <property type="entry name" value="P-loop containing nucleotide triphosphate hydrolases"/>
    <property type="match status" value="1"/>
</dbReference>
<protein>
    <submittedName>
        <fullName evidence="13">ABC transporter domain-containing protein</fullName>
    </submittedName>
</protein>
<keyword evidence="7 10" id="KW-0472">Membrane</keyword>
<evidence type="ECO:0000256" key="4">
    <source>
        <dbReference type="ARBA" id="ARBA00022741"/>
    </source>
</evidence>
<feature type="transmembrane region" description="Helical" evidence="10">
    <location>
        <begin position="432"/>
        <end position="453"/>
    </location>
</feature>
<keyword evidence="2" id="KW-0813">Transport</keyword>
<evidence type="ECO:0000256" key="6">
    <source>
        <dbReference type="ARBA" id="ARBA00022989"/>
    </source>
</evidence>
<dbReference type="GO" id="GO:0140359">
    <property type="term" value="F:ABC-type transporter activity"/>
    <property type="evidence" value="ECO:0007669"/>
    <property type="project" value="InterPro"/>
</dbReference>
<dbReference type="Pfam" id="PF00005">
    <property type="entry name" value="ABC_tran"/>
    <property type="match status" value="1"/>
</dbReference>
<dbReference type="PROSITE" id="PS50893">
    <property type="entry name" value="ABC_TRANSPORTER_2"/>
    <property type="match status" value="1"/>
</dbReference>
<dbReference type="InterPro" id="IPR003593">
    <property type="entry name" value="AAA+_ATPase"/>
</dbReference>
<sequence length="1045" mass="117813">MTTNETSRFALPPVDPIFLTWEKLRVVAKRGNRLLLDNVMGVAQPGQLIALMGASGAGKTTLLNALLRRNVKGLEIEGKVLVNGQEIGRKITKLSAYIQQQNLFVGTLTVKEHLTLQARLRLPSSFDNEQRHLRVTQVMTELDLKGCEGCMIGIQGIKKGITSGEAKRLSFATEILTNPSLLFADEPTTGIDSYMAFQVIKVLERLACESRKTIICTIHQPASEIFEMFDRVVFLANGGVAFLGSPSEAVQFFGSCGYTIPEHTNPADFFIQTLAIVPGDERRCIKRADVIKSAFLASKYGRRVQQLCAMSNREAAIQLVDRGKASIMMLTVTLFLRAFIDNWRNPSLLRAKVVQKSVMGVFLGLLYLQTEMTQDGLTNIKGALFYYISELTYSTVYGIQTFMPADFPLLVREYHDGIYPVICYYVAKVLSYLPIFTMDGMIMVTVSYFLIGLHAKVDTFLTTLLTCVLIEWSTASVGVMISSVSPTYAVAVSISGPLLAVFSITGGLYTNIKKIPAWIRWVQYFSWFRFGFESLIINEFRHFDNITCNLDNGKPAEICENSGEMVMSNLNFDSDNMYFNLWMMAFYIVCVYTIGYIGLVKIIMTISYNADISSSSPINFVRVLCRWKGSVWKSVVAELSVWTLAYLCISAIYRFVLNETGQRSFERIAEYCDKGVSNIPLTFILGFFVNIIVQRWTDAFKNMGYLENQAIHISSMVLGDDDNARLMRRTIARYLCLAQVLVFRDLSVRVRKRFPTMESVVKAGFMMEHEKVKMDSYRLDYDKYWVPINWAFGLVVKARKDGKISSENYAVKICDEIRTFRNNLQMLCNYDWVEIPLVYPQVVFLSVHTYFIVCLIGRQYIIGVDAPNRSQIDIVLPVMTMLQYLFFVGWMKVAESLLNPFGEDDDDFECNFLIDKNLATSLCIVDEAHDDVPPLERDLFWSSSDVEPLYSMNTASTPINPLIGSAARAASRVAEGELIGGVDPQNAIFRLDKQQRDSPQSFLGREQQRYSTIPDRGIRHAALAAETKEADSSTATTSTTVRDSL</sequence>
<evidence type="ECO:0000256" key="3">
    <source>
        <dbReference type="ARBA" id="ARBA00022692"/>
    </source>
</evidence>
<feature type="transmembrane region" description="Helical" evidence="10">
    <location>
        <begin position="635"/>
        <end position="656"/>
    </location>
</feature>
<keyword evidence="5" id="KW-0067">ATP-binding</keyword>
<keyword evidence="6 10" id="KW-1133">Transmembrane helix</keyword>
<evidence type="ECO:0000313" key="13">
    <source>
        <dbReference type="WBParaSite" id="ALUE_0001031801-mRNA-1"/>
    </source>
</evidence>
<dbReference type="InterPro" id="IPR013525">
    <property type="entry name" value="ABC2_TM"/>
</dbReference>
<evidence type="ECO:0000256" key="2">
    <source>
        <dbReference type="ARBA" id="ARBA00022448"/>
    </source>
</evidence>
<feature type="region of interest" description="Disordered" evidence="9">
    <location>
        <begin position="995"/>
        <end position="1045"/>
    </location>
</feature>
<dbReference type="AlphaFoldDB" id="A0A9J2PLC7"/>
<proteinExistence type="inferred from homology"/>
<feature type="transmembrane region" description="Helical" evidence="10">
    <location>
        <begin position="577"/>
        <end position="599"/>
    </location>
</feature>
<dbReference type="Pfam" id="PF19055">
    <property type="entry name" value="ABC2_membrane_7"/>
    <property type="match status" value="1"/>
</dbReference>
<dbReference type="Proteomes" id="UP000036681">
    <property type="component" value="Unplaced"/>
</dbReference>
<dbReference type="InterPro" id="IPR021134">
    <property type="entry name" value="Bestrophin-like"/>
</dbReference>
<dbReference type="PANTHER" id="PTHR10736">
    <property type="entry name" value="BESTROPHIN"/>
    <property type="match status" value="1"/>
</dbReference>
<dbReference type="SUPFAM" id="SSF52540">
    <property type="entry name" value="P-loop containing nucleoside triphosphate hydrolases"/>
    <property type="match status" value="1"/>
</dbReference>
<comment type="similarity">
    <text evidence="8">Belongs to the anion channel-forming bestrophin (TC 1.A.46) family. Calcium-sensitive chloride channel subfamily.</text>
</comment>
<evidence type="ECO:0000256" key="10">
    <source>
        <dbReference type="SAM" id="Phobius"/>
    </source>
</evidence>
<comment type="subcellular location">
    <subcellularLocation>
        <location evidence="1">Membrane</location>
        <topology evidence="1">Multi-pass membrane protein</topology>
    </subcellularLocation>
</comment>
<organism evidence="12 13">
    <name type="scientific">Ascaris lumbricoides</name>
    <name type="common">Giant roundworm</name>
    <dbReference type="NCBI Taxonomy" id="6252"/>
    <lineage>
        <taxon>Eukaryota</taxon>
        <taxon>Metazoa</taxon>
        <taxon>Ecdysozoa</taxon>
        <taxon>Nematoda</taxon>
        <taxon>Chromadorea</taxon>
        <taxon>Rhabditida</taxon>
        <taxon>Spirurina</taxon>
        <taxon>Ascaridomorpha</taxon>
        <taxon>Ascaridoidea</taxon>
        <taxon>Ascarididae</taxon>
        <taxon>Ascaris</taxon>
    </lineage>
</organism>
<feature type="transmembrane region" description="Helical" evidence="10">
    <location>
        <begin position="676"/>
        <end position="693"/>
    </location>
</feature>
<keyword evidence="4" id="KW-0547">Nucleotide-binding</keyword>
<accession>A0A9J2PLC7</accession>
<evidence type="ECO:0000259" key="11">
    <source>
        <dbReference type="PROSITE" id="PS50893"/>
    </source>
</evidence>
<evidence type="ECO:0000256" key="9">
    <source>
        <dbReference type="SAM" id="MobiDB-lite"/>
    </source>
</evidence>
<evidence type="ECO:0000256" key="1">
    <source>
        <dbReference type="ARBA" id="ARBA00004141"/>
    </source>
</evidence>
<dbReference type="Pfam" id="PF01061">
    <property type="entry name" value="ABC2_membrane"/>
    <property type="match status" value="1"/>
</dbReference>
<evidence type="ECO:0000313" key="12">
    <source>
        <dbReference type="Proteomes" id="UP000036681"/>
    </source>
</evidence>
<dbReference type="GO" id="GO:0016020">
    <property type="term" value="C:membrane"/>
    <property type="evidence" value="ECO:0007669"/>
    <property type="project" value="UniProtKB-SubCell"/>
</dbReference>